<feature type="chain" id="PRO_5022767086" description="Outer membrane protein beta-barrel domain-containing protein" evidence="2">
    <location>
        <begin position="19"/>
        <end position="212"/>
    </location>
</feature>
<evidence type="ECO:0000259" key="3">
    <source>
        <dbReference type="Pfam" id="PF13505"/>
    </source>
</evidence>
<comment type="caution">
    <text evidence="4">The sequence shown here is derived from an EMBL/GenBank/DDBJ whole genome shotgun (WGS) entry which is preliminary data.</text>
</comment>
<organism evidence="4 5">
    <name type="scientific">Allotamlana fucoidanivorans</name>
    <dbReference type="NCBI Taxonomy" id="2583814"/>
    <lineage>
        <taxon>Bacteria</taxon>
        <taxon>Pseudomonadati</taxon>
        <taxon>Bacteroidota</taxon>
        <taxon>Flavobacteriia</taxon>
        <taxon>Flavobacteriales</taxon>
        <taxon>Flavobacteriaceae</taxon>
        <taxon>Allotamlana</taxon>
    </lineage>
</organism>
<keyword evidence="5" id="KW-1185">Reference proteome</keyword>
<dbReference type="RefSeq" id="WP_139698190.1">
    <property type="nucleotide sequence ID" value="NZ_CP074074.1"/>
</dbReference>
<proteinExistence type="predicted"/>
<feature type="signal peptide" evidence="2">
    <location>
        <begin position="1"/>
        <end position="18"/>
    </location>
</feature>
<reference evidence="4 5" key="1">
    <citation type="submission" date="2019-05" db="EMBL/GenBank/DDBJ databases">
        <title>Tamlana fucoidanivorans sp. nov., isolated from the surface of algae collected from Fujian province in China.</title>
        <authorList>
            <person name="Li J."/>
        </authorList>
    </citation>
    <scope>NUCLEOTIDE SEQUENCE [LARGE SCALE GENOMIC DNA]</scope>
    <source>
        <strain evidence="4 5">CW2-9</strain>
    </source>
</reference>
<dbReference type="InterPro" id="IPR027385">
    <property type="entry name" value="Beta-barrel_OMP"/>
</dbReference>
<keyword evidence="1 2" id="KW-0732">Signal</keyword>
<name>A0A5C4SGX3_9FLAO</name>
<evidence type="ECO:0000256" key="2">
    <source>
        <dbReference type="SAM" id="SignalP"/>
    </source>
</evidence>
<dbReference type="OrthoDB" id="945117at2"/>
<dbReference type="AlphaFoldDB" id="A0A5C4SGX3"/>
<evidence type="ECO:0000313" key="5">
    <source>
        <dbReference type="Proteomes" id="UP000308713"/>
    </source>
</evidence>
<evidence type="ECO:0000313" key="4">
    <source>
        <dbReference type="EMBL" id="TNJ42897.1"/>
    </source>
</evidence>
<dbReference type="Proteomes" id="UP000308713">
    <property type="component" value="Unassembled WGS sequence"/>
</dbReference>
<gene>
    <name evidence="4" type="ORF">FGF67_12980</name>
</gene>
<feature type="domain" description="Outer membrane protein beta-barrel" evidence="3">
    <location>
        <begin position="9"/>
        <end position="199"/>
    </location>
</feature>
<sequence length="212" mass="23861">MKNILCIAVLFVSSIFMAQEANDTFSIPKNQWVLGGSLSVSSFNSSSDDLKSKSDSFWWEIAPDVGYVFANNFMVGIKTQYRFGDGDDNFDNGNAYKRSFQSFSVAPYIRKYFFVAKKLALTLEGGVKVSKRWDEFTEVNAEKEETISNDFFVGISPGLAYTLSKKVYLYSSLGNVGYYKTKSEKEGDITKTDAFSFNVFTSHLNFGVLFLL</sequence>
<accession>A0A5C4SGX3</accession>
<protein>
    <recommendedName>
        <fullName evidence="3">Outer membrane protein beta-barrel domain-containing protein</fullName>
    </recommendedName>
</protein>
<evidence type="ECO:0000256" key="1">
    <source>
        <dbReference type="ARBA" id="ARBA00022729"/>
    </source>
</evidence>
<dbReference type="Pfam" id="PF13505">
    <property type="entry name" value="OMP_b-brl"/>
    <property type="match status" value="1"/>
</dbReference>
<dbReference type="EMBL" id="VDCS01000012">
    <property type="protein sequence ID" value="TNJ42897.1"/>
    <property type="molecule type" value="Genomic_DNA"/>
</dbReference>